<feature type="compositionally biased region" description="Polar residues" evidence="1">
    <location>
        <begin position="384"/>
        <end position="412"/>
    </location>
</feature>
<proteinExistence type="predicted"/>
<evidence type="ECO:0000259" key="2">
    <source>
        <dbReference type="Pfam" id="PF10354"/>
    </source>
</evidence>
<dbReference type="InParanoid" id="A0A317XXU5"/>
<dbReference type="PANTHER" id="PTHR11538">
    <property type="entry name" value="PHENYLALANYL-TRNA SYNTHETASE"/>
    <property type="match status" value="1"/>
</dbReference>
<evidence type="ECO:0000256" key="1">
    <source>
        <dbReference type="SAM" id="MobiDB-lite"/>
    </source>
</evidence>
<feature type="compositionally biased region" description="Low complexity" evidence="1">
    <location>
        <begin position="64"/>
        <end position="75"/>
    </location>
</feature>
<dbReference type="AlphaFoldDB" id="A0A317XXU5"/>
<protein>
    <recommendedName>
        <fullName evidence="2">25S rRNA (uridine-N(3))-methyltransferase BMT5-like domain-containing protein</fullName>
    </recommendedName>
</protein>
<accession>A0A317XXU5</accession>
<name>A0A317XXU5_9BASI</name>
<keyword evidence="4" id="KW-1185">Reference proteome</keyword>
<dbReference type="InterPro" id="IPR019446">
    <property type="entry name" value="BMT5-like"/>
</dbReference>
<feature type="region of interest" description="Disordered" evidence="1">
    <location>
        <begin position="248"/>
        <end position="302"/>
    </location>
</feature>
<dbReference type="GO" id="GO:0070475">
    <property type="term" value="P:rRNA base methylation"/>
    <property type="evidence" value="ECO:0007669"/>
    <property type="project" value="InterPro"/>
</dbReference>
<feature type="domain" description="25S rRNA (uridine-N(3))-methyltransferase BMT5-like" evidence="2">
    <location>
        <begin position="99"/>
        <end position="355"/>
    </location>
</feature>
<dbReference type="PANTHER" id="PTHR11538:SF26">
    <property type="entry name" value="FERREDOXIN-FOLD ANTICODON-BINDING DOMAIN-CONTAINING PROTEIN 1"/>
    <property type="match status" value="1"/>
</dbReference>
<feature type="compositionally biased region" description="Acidic residues" evidence="1">
    <location>
        <begin position="273"/>
        <end position="284"/>
    </location>
</feature>
<feature type="region of interest" description="Disordered" evidence="1">
    <location>
        <begin position="1"/>
        <end position="88"/>
    </location>
</feature>
<organism evidence="3 4">
    <name type="scientific">Testicularia cyperi</name>
    <dbReference type="NCBI Taxonomy" id="1882483"/>
    <lineage>
        <taxon>Eukaryota</taxon>
        <taxon>Fungi</taxon>
        <taxon>Dikarya</taxon>
        <taxon>Basidiomycota</taxon>
        <taxon>Ustilaginomycotina</taxon>
        <taxon>Ustilaginomycetes</taxon>
        <taxon>Ustilaginales</taxon>
        <taxon>Anthracoideaceae</taxon>
        <taxon>Testicularia</taxon>
    </lineage>
</organism>
<sequence length="491" mass="53109">MPKKKGNLKAALHGHLAQQDQRAREKAAQDAARRKALSIGKKSNAPRTRPRPSHASTHAEEVGTSSSASTHSNHAQPNVAVSKKRKRNVQPFARDDTILIVGEANFSFTLSLLLPPRSHPASQILATAYDSEVECYAKYPDAQENVATIRRLAGRDDIVAFGVDAGQLGKYKQVTGATKGKGKAGIDDDEPFTAISRAGDNQRRWSKVWFGFPHVGAGHKDETRNVLANQLLLLRFLISVAPYLTQGPVPGYAGRGDASSGSSKQRRRRTDDNNDDDVTDEEEHLSDTDSQSGGGPTAGFAADGDAESQAILDSTNAHVGAVQPFRPPNRRGSVLITLRNAAPYTLWEVANLAKRLPQMLPVIASSAPALPKGVRKPTLQDLASNGLSLKSPQNLHSRATSGKPTHNGNSNGNGQGKERSYHLWRSFEFDPADWRGYEHRRTIGWINGISTGDNEDLLRSRTTTAGSSDAILVRASKAGAGECRTWEFGLE</sequence>
<dbReference type="GO" id="GO:0070042">
    <property type="term" value="F:rRNA (uridine-N3-)-methyltransferase activity"/>
    <property type="evidence" value="ECO:0007669"/>
    <property type="project" value="InterPro"/>
</dbReference>
<feature type="compositionally biased region" description="Basic and acidic residues" evidence="1">
    <location>
        <begin position="21"/>
        <end position="33"/>
    </location>
</feature>
<gene>
    <name evidence="3" type="ORF">BCV70DRAFT_185987</name>
</gene>
<dbReference type="STRING" id="1882483.A0A317XXU5"/>
<feature type="region of interest" description="Disordered" evidence="1">
    <location>
        <begin position="384"/>
        <end position="418"/>
    </location>
</feature>
<reference evidence="3 4" key="1">
    <citation type="journal article" date="2018" name="Mol. Biol. Evol.">
        <title>Broad Genomic Sampling Reveals a Smut Pathogenic Ancestry of the Fungal Clade Ustilaginomycotina.</title>
        <authorList>
            <person name="Kijpornyongpan T."/>
            <person name="Mondo S.J."/>
            <person name="Barry K."/>
            <person name="Sandor L."/>
            <person name="Lee J."/>
            <person name="Lipzen A."/>
            <person name="Pangilinan J."/>
            <person name="LaButti K."/>
            <person name="Hainaut M."/>
            <person name="Henrissat B."/>
            <person name="Grigoriev I.V."/>
            <person name="Spatafora J.W."/>
            <person name="Aime M.C."/>
        </authorList>
    </citation>
    <scope>NUCLEOTIDE SEQUENCE [LARGE SCALE GENOMIC DNA]</scope>
    <source>
        <strain evidence="3 4">MCA 3645</strain>
    </source>
</reference>
<evidence type="ECO:0000313" key="3">
    <source>
        <dbReference type="EMBL" id="PWZ02131.1"/>
    </source>
</evidence>
<evidence type="ECO:0000313" key="4">
    <source>
        <dbReference type="Proteomes" id="UP000246740"/>
    </source>
</evidence>
<dbReference type="OrthoDB" id="273345at2759"/>
<dbReference type="EMBL" id="KZ819189">
    <property type="protein sequence ID" value="PWZ02131.1"/>
    <property type="molecule type" value="Genomic_DNA"/>
</dbReference>
<dbReference type="Pfam" id="PF10354">
    <property type="entry name" value="BMT5-like"/>
    <property type="match status" value="1"/>
</dbReference>
<dbReference type="Proteomes" id="UP000246740">
    <property type="component" value="Unassembled WGS sequence"/>
</dbReference>
<dbReference type="GO" id="GO:0005737">
    <property type="term" value="C:cytoplasm"/>
    <property type="evidence" value="ECO:0007669"/>
    <property type="project" value="TreeGrafter"/>
</dbReference>